<dbReference type="AlphaFoldDB" id="A0A7J7J537"/>
<evidence type="ECO:0000313" key="1">
    <source>
        <dbReference type="EMBL" id="KAF6020834.1"/>
    </source>
</evidence>
<dbReference type="EMBL" id="VXIV02003143">
    <property type="protein sequence ID" value="KAF6020834.1"/>
    <property type="molecule type" value="Genomic_DNA"/>
</dbReference>
<dbReference type="SUPFAM" id="SSF56219">
    <property type="entry name" value="DNase I-like"/>
    <property type="match status" value="1"/>
</dbReference>
<name>A0A7J7J537_BUGNE</name>
<evidence type="ECO:0008006" key="3">
    <source>
        <dbReference type="Google" id="ProtNLM"/>
    </source>
</evidence>
<organism evidence="1 2">
    <name type="scientific">Bugula neritina</name>
    <name type="common">Brown bryozoan</name>
    <name type="synonym">Sertularia neritina</name>
    <dbReference type="NCBI Taxonomy" id="10212"/>
    <lineage>
        <taxon>Eukaryota</taxon>
        <taxon>Metazoa</taxon>
        <taxon>Spiralia</taxon>
        <taxon>Lophotrochozoa</taxon>
        <taxon>Bryozoa</taxon>
        <taxon>Gymnolaemata</taxon>
        <taxon>Cheilostomatida</taxon>
        <taxon>Flustrina</taxon>
        <taxon>Buguloidea</taxon>
        <taxon>Bugulidae</taxon>
        <taxon>Bugula</taxon>
    </lineage>
</organism>
<keyword evidence="2" id="KW-1185">Reference proteome</keyword>
<gene>
    <name evidence="1" type="ORF">EB796_020871</name>
</gene>
<accession>A0A7J7J537</accession>
<dbReference type="Gene3D" id="3.60.10.10">
    <property type="entry name" value="Endonuclease/exonuclease/phosphatase"/>
    <property type="match status" value="1"/>
</dbReference>
<proteinExistence type="predicted"/>
<dbReference type="InterPro" id="IPR036691">
    <property type="entry name" value="Endo/exonu/phosph_ase_sf"/>
</dbReference>
<comment type="caution">
    <text evidence="1">The sequence shown here is derived from an EMBL/GenBank/DDBJ whole genome shotgun (WGS) entry which is preliminary data.</text>
</comment>
<dbReference type="OrthoDB" id="445826at2759"/>
<evidence type="ECO:0000313" key="2">
    <source>
        <dbReference type="Proteomes" id="UP000593567"/>
    </source>
</evidence>
<sequence length="108" mass="12316">MAEWNDYAFSTAQTTMHAINNVSTTWNINPITAIYRQPSSDTGRFTDDLHNFLHSISHADHNHIITGDINIDILKQESDSYTDLLHQYSYTHLIEHPTITLPKPPALV</sequence>
<reference evidence="1" key="1">
    <citation type="submission" date="2020-06" db="EMBL/GenBank/DDBJ databases">
        <title>Draft genome of Bugula neritina, a colonial animal packing powerful symbionts and potential medicines.</title>
        <authorList>
            <person name="Rayko M."/>
        </authorList>
    </citation>
    <scope>NUCLEOTIDE SEQUENCE [LARGE SCALE GENOMIC DNA]</scope>
    <source>
        <strain evidence="1">Kwan_BN1</strain>
    </source>
</reference>
<protein>
    <recommendedName>
        <fullName evidence="3">Endonuclease/exonuclease/phosphatase domain-containing protein</fullName>
    </recommendedName>
</protein>
<dbReference type="Proteomes" id="UP000593567">
    <property type="component" value="Unassembled WGS sequence"/>
</dbReference>